<dbReference type="AlphaFoldDB" id="A0A5B0S7R3"/>
<gene>
    <name evidence="2" type="ORF">PGTUg99_020196</name>
</gene>
<protein>
    <submittedName>
        <fullName evidence="2">Uncharacterized protein</fullName>
    </submittedName>
</protein>
<feature type="region of interest" description="Disordered" evidence="1">
    <location>
        <begin position="20"/>
        <end position="67"/>
    </location>
</feature>
<accession>A0A5B0S7R3</accession>
<organism evidence="2 3">
    <name type="scientific">Puccinia graminis f. sp. tritici</name>
    <dbReference type="NCBI Taxonomy" id="56615"/>
    <lineage>
        <taxon>Eukaryota</taxon>
        <taxon>Fungi</taxon>
        <taxon>Dikarya</taxon>
        <taxon>Basidiomycota</taxon>
        <taxon>Pucciniomycotina</taxon>
        <taxon>Pucciniomycetes</taxon>
        <taxon>Pucciniales</taxon>
        <taxon>Pucciniaceae</taxon>
        <taxon>Puccinia</taxon>
    </lineage>
</organism>
<evidence type="ECO:0000313" key="2">
    <source>
        <dbReference type="EMBL" id="KAA1133509.1"/>
    </source>
</evidence>
<evidence type="ECO:0000313" key="3">
    <source>
        <dbReference type="Proteomes" id="UP000325313"/>
    </source>
</evidence>
<sequence length="67" mass="7348">MSLREGATCNCPWCNPGRHPNDRGVTDAWPSASLPQSAQEPLARCRPVNGGTRPTPDFYNHNQPTTD</sequence>
<evidence type="ECO:0000256" key="1">
    <source>
        <dbReference type="SAM" id="MobiDB-lite"/>
    </source>
</evidence>
<comment type="caution">
    <text evidence="2">The sequence shown here is derived from an EMBL/GenBank/DDBJ whole genome shotgun (WGS) entry which is preliminary data.</text>
</comment>
<proteinExistence type="predicted"/>
<dbReference type="Proteomes" id="UP000325313">
    <property type="component" value="Unassembled WGS sequence"/>
</dbReference>
<dbReference type="EMBL" id="VDEP01000071">
    <property type="protein sequence ID" value="KAA1133509.1"/>
    <property type="molecule type" value="Genomic_DNA"/>
</dbReference>
<name>A0A5B0S7R3_PUCGR</name>
<reference evidence="2 3" key="1">
    <citation type="submission" date="2019-05" db="EMBL/GenBank/DDBJ databases">
        <title>Emergence of the Ug99 lineage of the wheat stem rust pathogen through somatic hybridization.</title>
        <authorList>
            <person name="Li F."/>
            <person name="Upadhyaya N.M."/>
            <person name="Sperschneider J."/>
            <person name="Matny O."/>
            <person name="Nguyen-Phuc H."/>
            <person name="Mago R."/>
            <person name="Raley C."/>
            <person name="Miller M.E."/>
            <person name="Silverstein K.A.T."/>
            <person name="Henningsen E."/>
            <person name="Hirsch C.D."/>
            <person name="Visser B."/>
            <person name="Pretorius Z.A."/>
            <person name="Steffenson B.J."/>
            <person name="Schwessinger B."/>
            <person name="Dodds P.N."/>
            <person name="Figueroa M."/>
        </authorList>
    </citation>
    <scope>NUCLEOTIDE SEQUENCE [LARGE SCALE GENOMIC DNA]</scope>
    <source>
        <strain evidence="2 3">Ug99</strain>
    </source>
</reference>